<dbReference type="OrthoDB" id="3568381at2"/>
<feature type="domain" description="PEP-utilising enzyme mobile" evidence="1">
    <location>
        <begin position="46"/>
        <end position="116"/>
    </location>
</feature>
<dbReference type="SUPFAM" id="SSF52009">
    <property type="entry name" value="Phosphohistidine domain"/>
    <property type="match status" value="1"/>
</dbReference>
<comment type="caution">
    <text evidence="2">The sequence shown here is derived from an EMBL/GenBank/DDBJ whole genome shotgun (WGS) entry which is preliminary data.</text>
</comment>
<organism evidence="2 3">
    <name type="scientific">Pseudonocardia autotrophica</name>
    <name type="common">Amycolata autotrophica</name>
    <name type="synonym">Nocardia autotrophica</name>
    <dbReference type="NCBI Taxonomy" id="2074"/>
    <lineage>
        <taxon>Bacteria</taxon>
        <taxon>Bacillati</taxon>
        <taxon>Actinomycetota</taxon>
        <taxon>Actinomycetes</taxon>
        <taxon>Pseudonocardiales</taxon>
        <taxon>Pseudonocardiaceae</taxon>
        <taxon>Pseudonocardia</taxon>
    </lineage>
</organism>
<proteinExistence type="predicted"/>
<dbReference type="Pfam" id="PF00391">
    <property type="entry name" value="PEP-utilizers"/>
    <property type="match status" value="1"/>
</dbReference>
<dbReference type="AlphaFoldDB" id="A0A1Y2MHQ0"/>
<dbReference type="Gene3D" id="3.50.30.10">
    <property type="entry name" value="Phosphohistidine domain"/>
    <property type="match status" value="1"/>
</dbReference>
<dbReference type="RefSeq" id="WP_085916546.1">
    <property type="nucleotide sequence ID" value="NZ_AP018920.1"/>
</dbReference>
<name>A0A1Y2MHQ0_PSEAH</name>
<accession>A0A1Y2MHQ0</accession>
<dbReference type="Proteomes" id="UP000194360">
    <property type="component" value="Unassembled WGS sequence"/>
</dbReference>
<dbReference type="InterPro" id="IPR036637">
    <property type="entry name" value="Phosphohistidine_dom_sf"/>
</dbReference>
<protein>
    <submittedName>
        <fullName evidence="2">PEP-utilizing enzyme, mobile domain</fullName>
    </submittedName>
</protein>
<dbReference type="InterPro" id="IPR008279">
    <property type="entry name" value="PEP-util_enz_mobile_dom"/>
</dbReference>
<evidence type="ECO:0000313" key="3">
    <source>
        <dbReference type="Proteomes" id="UP000194360"/>
    </source>
</evidence>
<evidence type="ECO:0000313" key="2">
    <source>
        <dbReference type="EMBL" id="OSY34815.1"/>
    </source>
</evidence>
<dbReference type="STRING" id="2074.BG845_06501"/>
<evidence type="ECO:0000259" key="1">
    <source>
        <dbReference type="Pfam" id="PF00391"/>
    </source>
</evidence>
<dbReference type="EMBL" id="MIGB01000065">
    <property type="protein sequence ID" value="OSY34815.1"/>
    <property type="molecule type" value="Genomic_DNA"/>
</dbReference>
<reference evidence="2 3" key="1">
    <citation type="submission" date="2016-09" db="EMBL/GenBank/DDBJ databases">
        <title>Pseudonocardia autotrophica DSM535, a candidate organism with high potential of specific P450 cytochromes.</title>
        <authorList>
            <person name="Grumaz C."/>
            <person name="Vainshtein Y."/>
            <person name="Kirstahler P."/>
            <person name="Sohn K."/>
        </authorList>
    </citation>
    <scope>NUCLEOTIDE SEQUENCE [LARGE SCALE GENOMIC DNA]</scope>
    <source>
        <strain evidence="2 3">DSM 535</strain>
    </source>
</reference>
<gene>
    <name evidence="2" type="ORF">BG845_06501</name>
</gene>
<sequence length="139" mass="14635">MAEVLAEGYNVFDTAKSPSGTVKYLSAPADVIALIQSGKLSEHILLVQGGTTTFLAPALSMGALGVITMSGAPESHLGILSREFQTPCVMTAYLTSSESRYVVGATDPSHFDEIAKALDGRKVRLDCTDNEVGRVVADD</sequence>
<keyword evidence="3" id="KW-1185">Reference proteome</keyword>
<dbReference type="GO" id="GO:0016772">
    <property type="term" value="F:transferase activity, transferring phosphorus-containing groups"/>
    <property type="evidence" value="ECO:0007669"/>
    <property type="project" value="InterPro"/>
</dbReference>